<name>A0AAD7F3B9_9AGAR</name>
<reference evidence="2" key="1">
    <citation type="submission" date="2023-03" db="EMBL/GenBank/DDBJ databases">
        <title>Massive genome expansion in bonnet fungi (Mycena s.s.) driven by repeated elements and novel gene families across ecological guilds.</title>
        <authorList>
            <consortium name="Lawrence Berkeley National Laboratory"/>
            <person name="Harder C.B."/>
            <person name="Miyauchi S."/>
            <person name="Viragh M."/>
            <person name="Kuo A."/>
            <person name="Thoen E."/>
            <person name="Andreopoulos B."/>
            <person name="Lu D."/>
            <person name="Skrede I."/>
            <person name="Drula E."/>
            <person name="Henrissat B."/>
            <person name="Morin E."/>
            <person name="Kohler A."/>
            <person name="Barry K."/>
            <person name="LaButti K."/>
            <person name="Morin E."/>
            <person name="Salamov A."/>
            <person name="Lipzen A."/>
            <person name="Mereny Z."/>
            <person name="Hegedus B."/>
            <person name="Baldrian P."/>
            <person name="Stursova M."/>
            <person name="Weitz H."/>
            <person name="Taylor A."/>
            <person name="Grigoriev I.V."/>
            <person name="Nagy L.G."/>
            <person name="Martin F."/>
            <person name="Kauserud H."/>
        </authorList>
    </citation>
    <scope>NUCLEOTIDE SEQUENCE</scope>
    <source>
        <strain evidence="2">CBHHK002</strain>
    </source>
</reference>
<comment type="caution">
    <text evidence="2">The sequence shown here is derived from an EMBL/GenBank/DDBJ whole genome shotgun (WGS) entry which is preliminary data.</text>
</comment>
<protein>
    <submittedName>
        <fullName evidence="2">Uncharacterized protein</fullName>
    </submittedName>
</protein>
<gene>
    <name evidence="2" type="ORF">DFH08DRAFT_798344</name>
</gene>
<feature type="region of interest" description="Disordered" evidence="1">
    <location>
        <begin position="511"/>
        <end position="541"/>
    </location>
</feature>
<evidence type="ECO:0000256" key="1">
    <source>
        <dbReference type="SAM" id="MobiDB-lite"/>
    </source>
</evidence>
<evidence type="ECO:0000313" key="3">
    <source>
        <dbReference type="Proteomes" id="UP001218218"/>
    </source>
</evidence>
<dbReference type="Proteomes" id="UP001218218">
    <property type="component" value="Unassembled WGS sequence"/>
</dbReference>
<dbReference type="EMBL" id="JARIHO010000003">
    <property type="protein sequence ID" value="KAJ7363880.1"/>
    <property type="molecule type" value="Genomic_DNA"/>
</dbReference>
<evidence type="ECO:0000313" key="2">
    <source>
        <dbReference type="EMBL" id="KAJ7363880.1"/>
    </source>
</evidence>
<keyword evidence="3" id="KW-1185">Reference proteome</keyword>
<proteinExistence type="predicted"/>
<organism evidence="2 3">
    <name type="scientific">Mycena albidolilacea</name>
    <dbReference type="NCBI Taxonomy" id="1033008"/>
    <lineage>
        <taxon>Eukaryota</taxon>
        <taxon>Fungi</taxon>
        <taxon>Dikarya</taxon>
        <taxon>Basidiomycota</taxon>
        <taxon>Agaricomycotina</taxon>
        <taxon>Agaricomycetes</taxon>
        <taxon>Agaricomycetidae</taxon>
        <taxon>Agaricales</taxon>
        <taxon>Marasmiineae</taxon>
        <taxon>Mycenaceae</taxon>
        <taxon>Mycena</taxon>
    </lineage>
</organism>
<accession>A0AAD7F3B9</accession>
<sequence>MYTRPGALLYLFPGTRTARARSSQKRALTGQDVPLEHPGDARVGGRLAVDWARIGPRTLRERVCDEGVGGALRKRQAWVRSQEPPSPSLKQRQIQFRECGLVGDVNSKPAHESGASSSILTDLVISGCRVFRNPSERRGRKERRGRQSTAMNTVLCTWWWWKRRHLAPVSAQHRPSIRAIGSSVRRREEEDVGQETLELSAHCLPHCRARRGPATYQARPPSSEKGGNRARTRPWIRRACNPLDDVNKATYAVRGRAVRAKAIRETGHRERLNGYPGNLLLPGWAPTKELERTRRQHLVELELVKVPPRHLLQTPWQPGHRRTSRMSTASRASEGGCTPEEDRGHERGGVMRAFPPGVHVGVTGCTHVGRVQQASSRLKALKSKSVVRKTPCWGDDSTSRTSTRENWYGVAAAALHGRRSRALLVRIALRVKRGGVDLEESIVWKHGGGEPAVKPVHRVSHHTTWSWWETKTPLRHVSPAPAEHRGHRVVGAIPARRRCREQIPVCSAQYVRPRRGNSEDVGEEQPKEGAHWPSTPSEPLNSNRAGNWQGDAMLEVKCTQTSSPVQLGKAGGAGGTPAVVVVSDFWRFGPLSVGFRVGDGGGTHTIKRNQRERQVGDQLFGRVSKPQRLGVPWFKHLKTRVRVQEHRFGEKQGRCKQIQGSPRRVFSGGVVGHWVGTPNSGGSAFLTGPNFAGLHAAPVTKPRPALRLYGM</sequence>
<feature type="region of interest" description="Disordered" evidence="1">
    <location>
        <begin position="312"/>
        <end position="347"/>
    </location>
</feature>
<dbReference type="AlphaFoldDB" id="A0AAD7F3B9"/>